<keyword evidence="1" id="KW-1133">Transmembrane helix</keyword>
<evidence type="ECO:0000259" key="2">
    <source>
        <dbReference type="Pfam" id="PF07331"/>
    </source>
</evidence>
<accession>A0A4R4UKF0</accession>
<feature type="transmembrane region" description="Helical" evidence="1">
    <location>
        <begin position="40"/>
        <end position="58"/>
    </location>
</feature>
<feature type="transmembrane region" description="Helical" evidence="1">
    <location>
        <begin position="92"/>
        <end position="119"/>
    </location>
</feature>
<dbReference type="RefSeq" id="WP_132627371.1">
    <property type="nucleotide sequence ID" value="NZ_SMKV01000058.1"/>
</dbReference>
<keyword evidence="1" id="KW-0472">Membrane</keyword>
<dbReference type="AlphaFoldDB" id="A0A4R4UKF0"/>
<sequence length="161" mass="16225">MSTGGGQVWLAAGLVVLGAGVALSAPVYGVFGDEGRIGPGFVPMVAGGLLALLAAVMLRRQLSQPGASGEAGSGTDDVGRTASQRAWILRRVFVLVPVTVLAVPVVGMVCAFGGLVLVISTWLEGRRLVPAVAFSVAVAGGVWVVFAVLLAVPLPTGIFGF</sequence>
<dbReference type="Proteomes" id="UP000294744">
    <property type="component" value="Unassembled WGS sequence"/>
</dbReference>
<dbReference type="EMBL" id="SMKV01000058">
    <property type="protein sequence ID" value="TDC87269.1"/>
    <property type="molecule type" value="Genomic_DNA"/>
</dbReference>
<keyword evidence="4" id="KW-1185">Reference proteome</keyword>
<evidence type="ECO:0000313" key="4">
    <source>
        <dbReference type="Proteomes" id="UP000294744"/>
    </source>
</evidence>
<evidence type="ECO:0000313" key="3">
    <source>
        <dbReference type="EMBL" id="TDC87269.1"/>
    </source>
</evidence>
<keyword evidence="1" id="KW-0812">Transmembrane</keyword>
<dbReference type="InterPro" id="IPR009936">
    <property type="entry name" value="DUF1468"/>
</dbReference>
<dbReference type="OrthoDB" id="3541311at2"/>
<proteinExistence type="predicted"/>
<evidence type="ECO:0000256" key="1">
    <source>
        <dbReference type="SAM" id="Phobius"/>
    </source>
</evidence>
<protein>
    <submittedName>
        <fullName evidence="3">Tripartite tricarboxylate transporter TctB family protein</fullName>
    </submittedName>
</protein>
<dbReference type="Pfam" id="PF07331">
    <property type="entry name" value="TctB"/>
    <property type="match status" value="1"/>
</dbReference>
<feature type="domain" description="DUF1468" evidence="2">
    <location>
        <begin position="11"/>
        <end position="155"/>
    </location>
</feature>
<organism evidence="3 4">
    <name type="scientific">Saccharopolyspora aridisoli</name>
    <dbReference type="NCBI Taxonomy" id="2530385"/>
    <lineage>
        <taxon>Bacteria</taxon>
        <taxon>Bacillati</taxon>
        <taxon>Actinomycetota</taxon>
        <taxon>Actinomycetes</taxon>
        <taxon>Pseudonocardiales</taxon>
        <taxon>Pseudonocardiaceae</taxon>
        <taxon>Saccharopolyspora</taxon>
    </lineage>
</organism>
<name>A0A4R4UKF0_9PSEU</name>
<comment type="caution">
    <text evidence="3">The sequence shown here is derived from an EMBL/GenBank/DDBJ whole genome shotgun (WGS) entry which is preliminary data.</text>
</comment>
<feature type="transmembrane region" description="Helical" evidence="1">
    <location>
        <begin position="131"/>
        <end position="152"/>
    </location>
</feature>
<gene>
    <name evidence="3" type="ORF">E1161_26025</name>
</gene>
<reference evidence="3 4" key="1">
    <citation type="submission" date="2019-03" db="EMBL/GenBank/DDBJ databases">
        <title>Draft genome sequences of novel Actinobacteria.</title>
        <authorList>
            <person name="Sahin N."/>
            <person name="Ay H."/>
            <person name="Saygin H."/>
        </authorList>
    </citation>
    <scope>NUCLEOTIDE SEQUENCE [LARGE SCALE GENOMIC DNA]</scope>
    <source>
        <strain evidence="3 4">16K404</strain>
    </source>
</reference>